<feature type="compositionally biased region" description="Low complexity" evidence="6">
    <location>
        <begin position="147"/>
        <end position="157"/>
    </location>
</feature>
<dbReference type="EMBL" id="GL871225">
    <property type="protein sequence ID" value="EGC31866.1"/>
    <property type="molecule type" value="Genomic_DNA"/>
</dbReference>
<feature type="compositionally biased region" description="Acidic residues" evidence="6">
    <location>
        <begin position="85"/>
        <end position="101"/>
    </location>
</feature>
<dbReference type="GO" id="GO:0003677">
    <property type="term" value="F:DNA binding"/>
    <property type="evidence" value="ECO:0007669"/>
    <property type="project" value="InterPro"/>
</dbReference>
<dbReference type="AlphaFoldDB" id="F0ZW11"/>
<proteinExistence type="predicted"/>
<keyword evidence="3" id="KW-0804">Transcription</keyword>
<evidence type="ECO:0000256" key="2">
    <source>
        <dbReference type="ARBA" id="ARBA00023015"/>
    </source>
</evidence>
<gene>
    <name evidence="8" type="ORF">DICPUDRAFT_156220</name>
</gene>
<dbReference type="GO" id="GO:1990269">
    <property type="term" value="F:RNA polymerase II C-terminal domain phosphoserine binding"/>
    <property type="evidence" value="ECO:0000318"/>
    <property type="project" value="GO_Central"/>
</dbReference>
<keyword evidence="4" id="KW-0539">Nucleus</keyword>
<feature type="compositionally biased region" description="Acidic residues" evidence="6">
    <location>
        <begin position="8"/>
        <end position="19"/>
    </location>
</feature>
<dbReference type="VEuPathDB" id="AmoebaDB:DICPUDRAFT_156220"/>
<dbReference type="GeneID" id="10507780"/>
<feature type="compositionally biased region" description="Low complexity" evidence="6">
    <location>
        <begin position="206"/>
        <end position="226"/>
    </location>
</feature>
<dbReference type="OMA" id="ISGCYAR"/>
<feature type="domain" description="Plus3" evidence="7">
    <location>
        <begin position="257"/>
        <end position="388"/>
    </location>
</feature>
<name>F0ZW11_DICPU</name>
<accession>F0ZW11</accession>
<keyword evidence="2" id="KW-0805">Transcription regulation</keyword>
<feature type="compositionally biased region" description="Basic and acidic residues" evidence="6">
    <location>
        <begin position="230"/>
        <end position="247"/>
    </location>
</feature>
<sequence>MARGRGSDDEEMDDLDEELLMLTEKKSNKRNKSTESSDEDYEEKSTNKRKKTGSTPGRKKGSTSLQSSSISYSRGGRNRGAPIEQNDDDFYDDYDEDLYKDDDDRIELSKLPEVEREQILAGRYEKRKEARERWQREKLKEKEKKSSGTSSNTATSSDKYKISSSTRSRGDNKDDNKKEALKDIQRKREKSKKDKEDESYELAVESSQQSSGGTASTTSPISSASQRLKQKQDQERERNIREKEREMDKDIQKSIDTLTIHLMNHCRLSRNMLVKWVDQPYFETLAPGFFVRVVIGSHLNSPIYRIAEIVEVRRGHKLYKVENKETDKLLLLSYAGSCKEFGIENVSNNVITQAEHEKWISDMIRSEKKLPTPESIEKKIGDIKKAQEYIYTNEDIEKRAQERMKYQKTPHNIAFEKAKLIALRETLDVDSTEYKTTVERIEELNKLATEQKEESMTETEKLVSLINKKNKSLNFQYSQSAGTSTQEIVSNEFDPFARRKTRSNAVVAAEADLENNPNASTLSAALSPKESTPTKQSQSTPASTPAKSNYLKDEQSTKSLVNIHKSIDLNITIPDTSNKVLQVNPMKKKRPIIPANIIKSDNSKYKNILSFDEYLNKRQIK</sequence>
<dbReference type="GO" id="GO:0016593">
    <property type="term" value="C:Cdc73/Paf1 complex"/>
    <property type="evidence" value="ECO:0000318"/>
    <property type="project" value="GO_Central"/>
</dbReference>
<dbReference type="Pfam" id="PF03126">
    <property type="entry name" value="Plus-3"/>
    <property type="match status" value="1"/>
</dbReference>
<reference evidence="9" key="1">
    <citation type="journal article" date="2011" name="Genome Biol.">
        <title>Comparative genomics of the social amoebae Dictyostelium discoideum and Dictyostelium purpureum.</title>
        <authorList>
            <consortium name="US DOE Joint Genome Institute (JGI-PGF)"/>
            <person name="Sucgang R."/>
            <person name="Kuo A."/>
            <person name="Tian X."/>
            <person name="Salerno W."/>
            <person name="Parikh A."/>
            <person name="Feasley C.L."/>
            <person name="Dalin E."/>
            <person name="Tu H."/>
            <person name="Huang E."/>
            <person name="Barry K."/>
            <person name="Lindquist E."/>
            <person name="Shapiro H."/>
            <person name="Bruce D."/>
            <person name="Schmutz J."/>
            <person name="Salamov A."/>
            <person name="Fey P."/>
            <person name="Gaudet P."/>
            <person name="Anjard C."/>
            <person name="Babu M.M."/>
            <person name="Basu S."/>
            <person name="Bushmanova Y."/>
            <person name="van der Wel H."/>
            <person name="Katoh-Kurasawa M."/>
            <person name="Dinh C."/>
            <person name="Coutinho P.M."/>
            <person name="Saito T."/>
            <person name="Elias M."/>
            <person name="Schaap P."/>
            <person name="Kay R.R."/>
            <person name="Henrissat B."/>
            <person name="Eichinger L."/>
            <person name="Rivero F."/>
            <person name="Putnam N.H."/>
            <person name="West C.M."/>
            <person name="Loomis W.F."/>
            <person name="Chisholm R.L."/>
            <person name="Shaulsky G."/>
            <person name="Strassmann J.E."/>
            <person name="Queller D.C."/>
            <person name="Kuspa A."/>
            <person name="Grigoriev I.V."/>
        </authorList>
    </citation>
    <scope>NUCLEOTIDE SEQUENCE [LARGE SCALE GENOMIC DNA]</scope>
    <source>
        <strain evidence="9">QSDP1</strain>
    </source>
</reference>
<feature type="compositionally biased region" description="Basic and acidic residues" evidence="6">
    <location>
        <begin position="102"/>
        <end position="146"/>
    </location>
</feature>
<feature type="compositionally biased region" description="Basic and acidic residues" evidence="6">
    <location>
        <begin position="168"/>
        <end position="196"/>
    </location>
</feature>
<dbReference type="InterPro" id="IPR004343">
    <property type="entry name" value="Plus-3_dom"/>
</dbReference>
<evidence type="ECO:0000256" key="6">
    <source>
        <dbReference type="SAM" id="MobiDB-lite"/>
    </source>
</evidence>
<evidence type="ECO:0000259" key="7">
    <source>
        <dbReference type="PROSITE" id="PS51360"/>
    </source>
</evidence>
<dbReference type="STRING" id="5786.F0ZW11"/>
<dbReference type="OrthoDB" id="20033at2759"/>
<evidence type="ECO:0000256" key="4">
    <source>
        <dbReference type="ARBA" id="ARBA00023242"/>
    </source>
</evidence>
<evidence type="ECO:0000256" key="1">
    <source>
        <dbReference type="ARBA" id="ARBA00004123"/>
    </source>
</evidence>
<dbReference type="KEGG" id="dpp:DICPUDRAFT_156220"/>
<feature type="region of interest" description="Disordered" evidence="6">
    <location>
        <begin position="1"/>
        <end position="247"/>
    </location>
</feature>
<evidence type="ECO:0000256" key="5">
    <source>
        <dbReference type="SAM" id="Coils"/>
    </source>
</evidence>
<dbReference type="PANTHER" id="PTHR13115:SF8">
    <property type="entry name" value="RNA POLYMERASE-ASSOCIATED PROTEIN RTF1 HOMOLOG"/>
    <property type="match status" value="1"/>
</dbReference>
<dbReference type="RefSeq" id="XP_003291600.1">
    <property type="nucleotide sequence ID" value="XM_003291552.1"/>
</dbReference>
<organism evidence="8 9">
    <name type="scientific">Dictyostelium purpureum</name>
    <name type="common">Slime mold</name>
    <dbReference type="NCBI Taxonomy" id="5786"/>
    <lineage>
        <taxon>Eukaryota</taxon>
        <taxon>Amoebozoa</taxon>
        <taxon>Evosea</taxon>
        <taxon>Eumycetozoa</taxon>
        <taxon>Dictyostelia</taxon>
        <taxon>Dictyosteliales</taxon>
        <taxon>Dictyosteliaceae</taxon>
        <taxon>Dictyostelium</taxon>
    </lineage>
</organism>
<dbReference type="Gene3D" id="3.90.70.200">
    <property type="entry name" value="Plus-3 domain"/>
    <property type="match status" value="1"/>
</dbReference>
<comment type="subcellular location">
    <subcellularLocation>
        <location evidence="1">Nucleus</location>
    </subcellularLocation>
</comment>
<evidence type="ECO:0000256" key="3">
    <source>
        <dbReference type="ARBA" id="ARBA00023163"/>
    </source>
</evidence>
<feature type="region of interest" description="Disordered" evidence="6">
    <location>
        <begin position="510"/>
        <end position="554"/>
    </location>
</feature>
<evidence type="ECO:0000313" key="9">
    <source>
        <dbReference type="Proteomes" id="UP000001064"/>
    </source>
</evidence>
<dbReference type="eggNOG" id="KOG2402">
    <property type="taxonomic scope" value="Eukaryota"/>
</dbReference>
<feature type="compositionally biased region" description="Basic residues" evidence="6">
    <location>
        <begin position="47"/>
        <end position="61"/>
    </location>
</feature>
<dbReference type="SMART" id="SM00719">
    <property type="entry name" value="Plus3"/>
    <property type="match status" value="1"/>
</dbReference>
<keyword evidence="9" id="KW-1185">Reference proteome</keyword>
<dbReference type="InterPro" id="IPR036128">
    <property type="entry name" value="Plus3-like_sf"/>
</dbReference>
<dbReference type="PANTHER" id="PTHR13115">
    <property type="entry name" value="RNA POLYMERASE-ASSOCIATED PROTEIN RTF1 HOMOLOG"/>
    <property type="match status" value="1"/>
</dbReference>
<dbReference type="FunCoup" id="F0ZW11">
    <property type="interactions" value="640"/>
</dbReference>
<dbReference type="PROSITE" id="PS51360">
    <property type="entry name" value="PLUS3"/>
    <property type="match status" value="1"/>
</dbReference>
<dbReference type="Proteomes" id="UP000001064">
    <property type="component" value="Unassembled WGS sequence"/>
</dbReference>
<protein>
    <recommendedName>
        <fullName evidence="7">Plus3 domain-containing protein</fullName>
    </recommendedName>
</protein>
<feature type="compositionally biased region" description="Low complexity" evidence="6">
    <location>
        <begin position="62"/>
        <end position="75"/>
    </location>
</feature>
<dbReference type="InParanoid" id="F0ZW11"/>
<dbReference type="SUPFAM" id="SSF159042">
    <property type="entry name" value="Plus3-like"/>
    <property type="match status" value="1"/>
</dbReference>
<feature type="coiled-coil region" evidence="5">
    <location>
        <begin position="434"/>
        <end position="461"/>
    </location>
</feature>
<keyword evidence="5" id="KW-0175">Coiled coil</keyword>
<feature type="compositionally biased region" description="Polar residues" evidence="6">
    <location>
        <begin position="515"/>
        <end position="547"/>
    </location>
</feature>
<evidence type="ECO:0000313" key="8">
    <source>
        <dbReference type="EMBL" id="EGC31866.1"/>
    </source>
</evidence>